<evidence type="ECO:0000313" key="2">
    <source>
        <dbReference type="Proteomes" id="UP001500909"/>
    </source>
</evidence>
<keyword evidence="2" id="KW-1185">Reference proteome</keyword>
<dbReference type="Proteomes" id="UP001500909">
    <property type="component" value="Unassembled WGS sequence"/>
</dbReference>
<accession>A0ABP3K0K7</accession>
<organism evidence="1 2">
    <name type="scientific">Streptomyces olivaceiscleroticus</name>
    <dbReference type="NCBI Taxonomy" id="68245"/>
    <lineage>
        <taxon>Bacteria</taxon>
        <taxon>Bacillati</taxon>
        <taxon>Actinomycetota</taxon>
        <taxon>Actinomycetes</taxon>
        <taxon>Kitasatosporales</taxon>
        <taxon>Streptomycetaceae</taxon>
        <taxon>Streptomyces</taxon>
    </lineage>
</organism>
<dbReference type="RefSeq" id="WP_346095720.1">
    <property type="nucleotide sequence ID" value="NZ_BAAABY010000023.1"/>
</dbReference>
<comment type="caution">
    <text evidence="1">The sequence shown here is derived from an EMBL/GenBank/DDBJ whole genome shotgun (WGS) entry which is preliminary data.</text>
</comment>
<reference evidence="2" key="1">
    <citation type="journal article" date="2019" name="Int. J. Syst. Evol. Microbiol.">
        <title>The Global Catalogue of Microorganisms (GCM) 10K type strain sequencing project: providing services to taxonomists for standard genome sequencing and annotation.</title>
        <authorList>
            <consortium name="The Broad Institute Genomics Platform"/>
            <consortium name="The Broad Institute Genome Sequencing Center for Infectious Disease"/>
            <person name="Wu L."/>
            <person name="Ma J."/>
        </authorList>
    </citation>
    <scope>NUCLEOTIDE SEQUENCE [LARGE SCALE GENOMIC DNA]</scope>
    <source>
        <strain evidence="2">JCM 4805</strain>
    </source>
</reference>
<sequence>MKTSSGRVLRTSRVRSTAHAMAWAFSSADPRAAPEALEAALV</sequence>
<proteinExistence type="predicted"/>
<name>A0ABP3K0K7_9ACTN</name>
<evidence type="ECO:0000313" key="1">
    <source>
        <dbReference type="EMBL" id="GAA0466688.1"/>
    </source>
</evidence>
<protein>
    <submittedName>
        <fullName evidence="1">Uncharacterized protein</fullName>
    </submittedName>
</protein>
<gene>
    <name evidence="1" type="ORF">GCM10010361_33560</name>
</gene>
<dbReference type="EMBL" id="BAAABY010000023">
    <property type="protein sequence ID" value="GAA0466688.1"/>
    <property type="molecule type" value="Genomic_DNA"/>
</dbReference>